<proteinExistence type="predicted"/>
<feature type="non-terminal residue" evidence="2">
    <location>
        <position position="179"/>
    </location>
</feature>
<evidence type="ECO:0000256" key="1">
    <source>
        <dbReference type="SAM" id="MobiDB-lite"/>
    </source>
</evidence>
<protein>
    <submittedName>
        <fullName evidence="2">Uncharacterized protein</fullName>
    </submittedName>
</protein>
<reference evidence="2" key="1">
    <citation type="submission" date="2015-06" db="EMBL/GenBank/DDBJ databases">
        <authorList>
            <person name="Hoefler B.C."/>
            <person name="Straight P.D."/>
        </authorList>
    </citation>
    <scope>NUCLEOTIDE SEQUENCE</scope>
</reference>
<gene>
    <name evidence="2" type="ORF">c0_g5_i7</name>
</gene>
<dbReference type="OrthoDB" id="20872at2759"/>
<dbReference type="AlphaFoldDB" id="A0A0K8WG05"/>
<name>A0A0K8WG05_BACLA</name>
<feature type="region of interest" description="Disordered" evidence="1">
    <location>
        <begin position="127"/>
        <end position="179"/>
    </location>
</feature>
<organism evidence="2">
    <name type="scientific">Bactrocera latifrons</name>
    <name type="common">Malaysian fruit fly</name>
    <name type="synonym">Chaetodacus latifrons</name>
    <dbReference type="NCBI Taxonomy" id="174628"/>
    <lineage>
        <taxon>Eukaryota</taxon>
        <taxon>Metazoa</taxon>
        <taxon>Ecdysozoa</taxon>
        <taxon>Arthropoda</taxon>
        <taxon>Hexapoda</taxon>
        <taxon>Insecta</taxon>
        <taxon>Pterygota</taxon>
        <taxon>Neoptera</taxon>
        <taxon>Endopterygota</taxon>
        <taxon>Diptera</taxon>
        <taxon>Brachycera</taxon>
        <taxon>Muscomorpha</taxon>
        <taxon>Tephritoidea</taxon>
        <taxon>Tephritidae</taxon>
        <taxon>Bactrocera</taxon>
        <taxon>Bactrocera</taxon>
    </lineage>
</organism>
<sequence length="179" mass="19566">ALPLVPSVGKPDDKDIKDVYAISKPVDKPKSPLDIVKPVTHMYSSDESEEEFDKPKGADMKQALPLVPSLGRPDDKGTKDAQPISKSEDKPKSPLDIAKPVPHVYSSDESGEEFVKLKVADMKQALPLVPSLGRPDDKGTKDAQPISKSEDKPKSPLDIAKPIQHVYSSDESEEEFDKP</sequence>
<feature type="compositionally biased region" description="Acidic residues" evidence="1">
    <location>
        <begin position="170"/>
        <end position="179"/>
    </location>
</feature>
<evidence type="ECO:0000313" key="2">
    <source>
        <dbReference type="EMBL" id="JAI50022.1"/>
    </source>
</evidence>
<feature type="region of interest" description="Disordered" evidence="1">
    <location>
        <begin position="1"/>
        <end position="111"/>
    </location>
</feature>
<feature type="non-terminal residue" evidence="2">
    <location>
        <position position="1"/>
    </location>
</feature>
<accession>A0A0K8WG05</accession>
<dbReference type="EMBL" id="GDHF01002292">
    <property type="protein sequence ID" value="JAI50022.1"/>
    <property type="molecule type" value="Transcribed_RNA"/>
</dbReference>